<accession>A0ABD2L798</accession>
<proteinExistence type="predicted"/>
<gene>
    <name evidence="5" type="ORF">niasHT_012336</name>
</gene>
<dbReference type="Gene3D" id="3.30.40.10">
    <property type="entry name" value="Zinc/RING finger domain, C3HC4 (zinc finger)"/>
    <property type="match status" value="1"/>
</dbReference>
<evidence type="ECO:0000259" key="4">
    <source>
        <dbReference type="Pfam" id="PF13639"/>
    </source>
</evidence>
<evidence type="ECO:0000256" key="3">
    <source>
        <dbReference type="SAM" id="MobiDB-lite"/>
    </source>
</evidence>
<feature type="domain" description="RING-type" evidence="4">
    <location>
        <begin position="419"/>
        <end position="444"/>
    </location>
</feature>
<feature type="compositionally biased region" description="Low complexity" evidence="3">
    <location>
        <begin position="348"/>
        <end position="363"/>
    </location>
</feature>
<comment type="caution">
    <text evidence="5">The sequence shown here is derived from an EMBL/GenBank/DDBJ whole genome shotgun (WGS) entry which is preliminary data.</text>
</comment>
<keyword evidence="6" id="KW-1185">Reference proteome</keyword>
<sequence>MVFNDNLMLFNAVLFGHTPAWYDGVTFPLPVHHQPQLAFLPPPLLLPSQVPQMPFVLNPFLNPMSMPSQFSHLPLMNQFPHPLTGPFPHPVFVQTPIPAAFPFTTGTTLTRRQHFERIATDVHNQGVLQQQQQQQQTIPMNNEGTDRNAGARPFLEQFYQDGTTTIDFFVFDWQIGSYIPGLTLKVLEFDYAERVPFRNGTTAPGINILLENEQHLRVHICAREARATQLSNTLLVGGTYRFMHLNVRPKRDFGQSVNYSLAFNFGSSVHLIQQQGGPISHNQQTMQGGGPTMPIRQAEQHPPTLLPQTINVQQQQQQQQQSVPSPLNERQQSVQPTQGEHPQPHQPVPNVVQPQQQQQQQPNHQFLALDHDNDDQLLNQIFLHLHLVAETIPMPDVVEEGEEEEEEEPDTERVIERHGTPCKHLYHLSCARDWLMHQNRCAICMRRFVLDSDA</sequence>
<dbReference type="EMBL" id="JBICBT010000518">
    <property type="protein sequence ID" value="KAL3111128.1"/>
    <property type="molecule type" value="Genomic_DNA"/>
</dbReference>
<evidence type="ECO:0000313" key="5">
    <source>
        <dbReference type="EMBL" id="KAL3111128.1"/>
    </source>
</evidence>
<dbReference type="Proteomes" id="UP001620626">
    <property type="component" value="Unassembled WGS sequence"/>
</dbReference>
<feature type="compositionally biased region" description="Polar residues" evidence="3">
    <location>
        <begin position="322"/>
        <end position="340"/>
    </location>
</feature>
<evidence type="ECO:0000256" key="2">
    <source>
        <dbReference type="ARBA" id="ARBA00022833"/>
    </source>
</evidence>
<evidence type="ECO:0000256" key="1">
    <source>
        <dbReference type="ARBA" id="ARBA00022771"/>
    </source>
</evidence>
<organism evidence="5 6">
    <name type="scientific">Heterodera trifolii</name>
    <dbReference type="NCBI Taxonomy" id="157864"/>
    <lineage>
        <taxon>Eukaryota</taxon>
        <taxon>Metazoa</taxon>
        <taxon>Ecdysozoa</taxon>
        <taxon>Nematoda</taxon>
        <taxon>Chromadorea</taxon>
        <taxon>Rhabditida</taxon>
        <taxon>Tylenchina</taxon>
        <taxon>Tylenchomorpha</taxon>
        <taxon>Tylenchoidea</taxon>
        <taxon>Heteroderidae</taxon>
        <taxon>Heteroderinae</taxon>
        <taxon>Heterodera</taxon>
    </lineage>
</organism>
<dbReference type="SUPFAM" id="SSF57850">
    <property type="entry name" value="RING/U-box"/>
    <property type="match status" value="1"/>
</dbReference>
<dbReference type="AlphaFoldDB" id="A0ABD2L798"/>
<protein>
    <recommendedName>
        <fullName evidence="4">RING-type domain-containing protein</fullName>
    </recommendedName>
</protein>
<dbReference type="InterPro" id="IPR001841">
    <property type="entry name" value="Znf_RING"/>
</dbReference>
<feature type="region of interest" description="Disordered" evidence="3">
    <location>
        <begin position="311"/>
        <end position="363"/>
    </location>
</feature>
<keyword evidence="1" id="KW-0863">Zinc-finger</keyword>
<feature type="compositionally biased region" description="Polar residues" evidence="3">
    <location>
        <begin position="276"/>
        <end position="286"/>
    </location>
</feature>
<dbReference type="GO" id="GO:0008270">
    <property type="term" value="F:zinc ion binding"/>
    <property type="evidence" value="ECO:0007669"/>
    <property type="project" value="UniProtKB-KW"/>
</dbReference>
<name>A0ABD2L798_9BILA</name>
<keyword evidence="1" id="KW-0479">Metal-binding</keyword>
<dbReference type="Pfam" id="PF13639">
    <property type="entry name" value="zf-RING_2"/>
    <property type="match status" value="1"/>
</dbReference>
<dbReference type="InterPro" id="IPR013083">
    <property type="entry name" value="Znf_RING/FYVE/PHD"/>
</dbReference>
<keyword evidence="2" id="KW-0862">Zinc</keyword>
<reference evidence="5 6" key="1">
    <citation type="submission" date="2024-10" db="EMBL/GenBank/DDBJ databases">
        <authorList>
            <person name="Kim D."/>
        </authorList>
    </citation>
    <scope>NUCLEOTIDE SEQUENCE [LARGE SCALE GENOMIC DNA]</scope>
    <source>
        <strain evidence="5">BH-2024</strain>
    </source>
</reference>
<evidence type="ECO:0000313" key="6">
    <source>
        <dbReference type="Proteomes" id="UP001620626"/>
    </source>
</evidence>
<feature type="region of interest" description="Disordered" evidence="3">
    <location>
        <begin position="276"/>
        <end position="298"/>
    </location>
</feature>